<gene>
    <name evidence="2" type="ORF">GCM10010124_11610</name>
</gene>
<evidence type="ECO:0000313" key="3">
    <source>
        <dbReference type="Proteomes" id="UP000662200"/>
    </source>
</evidence>
<evidence type="ECO:0000256" key="1">
    <source>
        <dbReference type="SAM" id="MobiDB-lite"/>
    </source>
</evidence>
<accession>A0A8J3BQM0</accession>
<comment type="caution">
    <text evidence="2">The sequence shown here is derived from an EMBL/GenBank/DDBJ whole genome shotgun (WGS) entry which is preliminary data.</text>
</comment>
<name>A0A8J3BQM0_9ACTN</name>
<feature type="region of interest" description="Disordered" evidence="1">
    <location>
        <begin position="1"/>
        <end position="167"/>
    </location>
</feature>
<evidence type="ECO:0000313" key="2">
    <source>
        <dbReference type="EMBL" id="GGK20753.1"/>
    </source>
</evidence>
<proteinExistence type="predicted"/>
<keyword evidence="3" id="KW-1185">Reference proteome</keyword>
<reference evidence="2" key="2">
    <citation type="submission" date="2020-09" db="EMBL/GenBank/DDBJ databases">
        <authorList>
            <person name="Sun Q."/>
            <person name="Ohkuma M."/>
        </authorList>
    </citation>
    <scope>NUCLEOTIDE SEQUENCE</scope>
    <source>
        <strain evidence="2">JCM 3091</strain>
    </source>
</reference>
<dbReference type="EMBL" id="BMQC01000003">
    <property type="protein sequence ID" value="GGK20753.1"/>
    <property type="molecule type" value="Genomic_DNA"/>
</dbReference>
<dbReference type="Proteomes" id="UP000662200">
    <property type="component" value="Unassembled WGS sequence"/>
</dbReference>
<feature type="compositionally biased region" description="Basic and acidic residues" evidence="1">
    <location>
        <begin position="27"/>
        <end position="40"/>
    </location>
</feature>
<feature type="compositionally biased region" description="Gly residues" evidence="1">
    <location>
        <begin position="158"/>
        <end position="167"/>
    </location>
</feature>
<organism evidence="2 3">
    <name type="scientific">Pilimelia terevasa</name>
    <dbReference type="NCBI Taxonomy" id="53372"/>
    <lineage>
        <taxon>Bacteria</taxon>
        <taxon>Bacillati</taxon>
        <taxon>Actinomycetota</taxon>
        <taxon>Actinomycetes</taxon>
        <taxon>Micromonosporales</taxon>
        <taxon>Micromonosporaceae</taxon>
        <taxon>Pilimelia</taxon>
    </lineage>
</organism>
<reference evidence="2" key="1">
    <citation type="journal article" date="2014" name="Int. J. Syst. Evol. Microbiol.">
        <title>Complete genome sequence of Corynebacterium casei LMG S-19264T (=DSM 44701T), isolated from a smear-ripened cheese.</title>
        <authorList>
            <consortium name="US DOE Joint Genome Institute (JGI-PGF)"/>
            <person name="Walter F."/>
            <person name="Albersmeier A."/>
            <person name="Kalinowski J."/>
            <person name="Ruckert C."/>
        </authorList>
    </citation>
    <scope>NUCLEOTIDE SEQUENCE</scope>
    <source>
        <strain evidence="2">JCM 3091</strain>
    </source>
</reference>
<dbReference type="AlphaFoldDB" id="A0A8J3BQM0"/>
<feature type="compositionally biased region" description="Basic and acidic residues" evidence="1">
    <location>
        <begin position="1"/>
        <end position="11"/>
    </location>
</feature>
<sequence length="167" mass="17196">MDVRRSRRGAERAGPGRGGDPPAHTGQRRDIHARPHDHLGGTDGAVVDPRAVGRGDGRSLGAAPRGIGQHPAGTGECGQVRGRPGPGGGHPDAADGHGRGGGRNHHQTHHEQPQRGGSPVVRDGCATRAASVRFARSGALPQATRWTGSRSGPRHVRCGGGPRGRVQ</sequence>
<protein>
    <submittedName>
        <fullName evidence="2">Uncharacterized protein</fullName>
    </submittedName>
</protein>